<dbReference type="GO" id="GO:0005524">
    <property type="term" value="F:ATP binding"/>
    <property type="evidence" value="ECO:0007669"/>
    <property type="project" value="UniProtKB-KW"/>
</dbReference>
<organism evidence="16 17">
    <name type="scientific">Treponema bryantii</name>
    <dbReference type="NCBI Taxonomy" id="163"/>
    <lineage>
        <taxon>Bacteria</taxon>
        <taxon>Pseudomonadati</taxon>
        <taxon>Spirochaetota</taxon>
        <taxon>Spirochaetia</taxon>
        <taxon>Spirochaetales</taxon>
        <taxon>Treponemataceae</taxon>
        <taxon>Treponema</taxon>
    </lineage>
</organism>
<dbReference type="Gene3D" id="1.10.287.130">
    <property type="match status" value="1"/>
</dbReference>
<sequence length="454" mass="52114">MKIRKQFLILSFLVVSVPILCSVFIIIHTYVHSPNRYLLEGTVPPQKEDFPLLTDKELANLTNSLKMLPQEVEAVLCRTTDRKIIYSTIPDIKAGTYMSREELLEYASQTSDKYFYQFTRLPTIDSQTFLITRLSLKRINNEKKTRTYLKILFAIIIITFSSLITILFITRAIFEGLNKIEHSSTQLAEGKLDKPITTENNSSKENEFTCIMHSLEKMRCELLEMQTSKNRFITGISHDLRTPVAVIKGYSEAILDDVITEDAEIKRSMDLIEHKASQLEGMIETLINFMKLNNTEIKENLVTNSITKLIIDFAKYVEITGKVFKRNVSTDIQLPKDIRIPFNNQLVHRSFENLFSNAIRYTKDNDLIEIIAYTNETEKAKSIILQIKDSGVGIDKKDVDHIFETFYRGTNSRKEEGMGIGLSVVKSIMDTHGWEISVTSQKKKGTCFTIVIPY</sequence>
<evidence type="ECO:0000256" key="6">
    <source>
        <dbReference type="ARBA" id="ARBA00022679"/>
    </source>
</evidence>
<dbReference type="AlphaFoldDB" id="A0A1H9J0F8"/>
<dbReference type="PANTHER" id="PTHR45528:SF1">
    <property type="entry name" value="SENSOR HISTIDINE KINASE CPXA"/>
    <property type="match status" value="1"/>
</dbReference>
<keyword evidence="12" id="KW-0902">Two-component regulatory system</keyword>
<evidence type="ECO:0000256" key="13">
    <source>
        <dbReference type="ARBA" id="ARBA00023136"/>
    </source>
</evidence>
<dbReference type="SUPFAM" id="SSF55874">
    <property type="entry name" value="ATPase domain of HSP90 chaperone/DNA topoisomerase II/histidine kinase"/>
    <property type="match status" value="1"/>
</dbReference>
<keyword evidence="6" id="KW-0808">Transferase</keyword>
<dbReference type="InterPro" id="IPR036890">
    <property type="entry name" value="HATPase_C_sf"/>
</dbReference>
<evidence type="ECO:0000256" key="4">
    <source>
        <dbReference type="ARBA" id="ARBA00022475"/>
    </source>
</evidence>
<evidence type="ECO:0000256" key="2">
    <source>
        <dbReference type="ARBA" id="ARBA00004651"/>
    </source>
</evidence>
<dbReference type="InterPro" id="IPR036097">
    <property type="entry name" value="HisK_dim/P_sf"/>
</dbReference>
<dbReference type="InterPro" id="IPR003594">
    <property type="entry name" value="HATPase_dom"/>
</dbReference>
<keyword evidence="4" id="KW-1003">Cell membrane</keyword>
<comment type="subcellular location">
    <subcellularLocation>
        <location evidence="2">Cell membrane</location>
        <topology evidence="2">Multi-pass membrane protein</topology>
    </subcellularLocation>
</comment>
<evidence type="ECO:0000256" key="1">
    <source>
        <dbReference type="ARBA" id="ARBA00000085"/>
    </source>
</evidence>
<proteinExistence type="predicted"/>
<dbReference type="SMART" id="SM00387">
    <property type="entry name" value="HATPase_c"/>
    <property type="match status" value="1"/>
</dbReference>
<dbReference type="Pfam" id="PF02518">
    <property type="entry name" value="HATPase_c"/>
    <property type="match status" value="1"/>
</dbReference>
<dbReference type="Gene3D" id="3.30.565.10">
    <property type="entry name" value="Histidine kinase-like ATPase, C-terminal domain"/>
    <property type="match status" value="1"/>
</dbReference>
<dbReference type="InterPro" id="IPR005467">
    <property type="entry name" value="His_kinase_dom"/>
</dbReference>
<keyword evidence="7 14" id="KW-0812">Transmembrane</keyword>
<evidence type="ECO:0000256" key="3">
    <source>
        <dbReference type="ARBA" id="ARBA00012438"/>
    </source>
</evidence>
<feature type="transmembrane region" description="Helical" evidence="14">
    <location>
        <begin position="151"/>
        <end position="174"/>
    </location>
</feature>
<keyword evidence="5" id="KW-0597">Phosphoprotein</keyword>
<dbReference type="RefSeq" id="WP_083379881.1">
    <property type="nucleotide sequence ID" value="NZ_AP025286.1"/>
</dbReference>
<dbReference type="EMBL" id="FOFU01000011">
    <property type="protein sequence ID" value="SEQ80262.1"/>
    <property type="molecule type" value="Genomic_DNA"/>
</dbReference>
<dbReference type="PRINTS" id="PR00344">
    <property type="entry name" value="BCTRLSENSOR"/>
</dbReference>
<evidence type="ECO:0000256" key="10">
    <source>
        <dbReference type="ARBA" id="ARBA00022840"/>
    </source>
</evidence>
<dbReference type="CDD" id="cd00075">
    <property type="entry name" value="HATPase"/>
    <property type="match status" value="1"/>
</dbReference>
<dbReference type="OrthoDB" id="9806130at2"/>
<evidence type="ECO:0000256" key="9">
    <source>
        <dbReference type="ARBA" id="ARBA00022777"/>
    </source>
</evidence>
<evidence type="ECO:0000313" key="17">
    <source>
        <dbReference type="Proteomes" id="UP000182360"/>
    </source>
</evidence>
<dbReference type="CDD" id="cd00082">
    <property type="entry name" value="HisKA"/>
    <property type="match status" value="1"/>
</dbReference>
<dbReference type="InterPro" id="IPR003661">
    <property type="entry name" value="HisK_dim/P_dom"/>
</dbReference>
<comment type="catalytic activity">
    <reaction evidence="1">
        <text>ATP + protein L-histidine = ADP + protein N-phospho-L-histidine.</text>
        <dbReference type="EC" id="2.7.13.3"/>
    </reaction>
</comment>
<dbReference type="GO" id="GO:0000155">
    <property type="term" value="F:phosphorelay sensor kinase activity"/>
    <property type="evidence" value="ECO:0007669"/>
    <property type="project" value="InterPro"/>
</dbReference>
<evidence type="ECO:0000313" key="16">
    <source>
        <dbReference type="EMBL" id="SEQ80262.1"/>
    </source>
</evidence>
<evidence type="ECO:0000256" key="7">
    <source>
        <dbReference type="ARBA" id="ARBA00022692"/>
    </source>
</evidence>
<keyword evidence="8" id="KW-0547">Nucleotide-binding</keyword>
<evidence type="ECO:0000256" key="8">
    <source>
        <dbReference type="ARBA" id="ARBA00022741"/>
    </source>
</evidence>
<evidence type="ECO:0000256" key="14">
    <source>
        <dbReference type="SAM" id="Phobius"/>
    </source>
</evidence>
<evidence type="ECO:0000256" key="12">
    <source>
        <dbReference type="ARBA" id="ARBA00023012"/>
    </source>
</evidence>
<accession>A0A1H9J0F8</accession>
<dbReference type="GO" id="GO:0005886">
    <property type="term" value="C:plasma membrane"/>
    <property type="evidence" value="ECO:0007669"/>
    <property type="project" value="UniProtKB-SubCell"/>
</dbReference>
<dbReference type="PROSITE" id="PS50109">
    <property type="entry name" value="HIS_KIN"/>
    <property type="match status" value="1"/>
</dbReference>
<keyword evidence="10" id="KW-0067">ATP-binding</keyword>
<evidence type="ECO:0000256" key="5">
    <source>
        <dbReference type="ARBA" id="ARBA00022553"/>
    </source>
</evidence>
<dbReference type="Proteomes" id="UP000182360">
    <property type="component" value="Unassembled WGS sequence"/>
</dbReference>
<evidence type="ECO:0000256" key="11">
    <source>
        <dbReference type="ARBA" id="ARBA00022989"/>
    </source>
</evidence>
<keyword evidence="17" id="KW-1185">Reference proteome</keyword>
<dbReference type="EC" id="2.7.13.3" evidence="3"/>
<dbReference type="InterPro" id="IPR050398">
    <property type="entry name" value="HssS/ArlS-like"/>
</dbReference>
<evidence type="ECO:0000259" key="15">
    <source>
        <dbReference type="PROSITE" id="PS50109"/>
    </source>
</evidence>
<keyword evidence="11 14" id="KW-1133">Transmembrane helix</keyword>
<dbReference type="SMART" id="SM00388">
    <property type="entry name" value="HisKA"/>
    <property type="match status" value="1"/>
</dbReference>
<dbReference type="Pfam" id="PF00512">
    <property type="entry name" value="HisKA"/>
    <property type="match status" value="1"/>
</dbReference>
<dbReference type="SUPFAM" id="SSF47384">
    <property type="entry name" value="Homodimeric domain of signal transducing histidine kinase"/>
    <property type="match status" value="1"/>
</dbReference>
<dbReference type="InterPro" id="IPR004358">
    <property type="entry name" value="Sig_transdc_His_kin-like_C"/>
</dbReference>
<reference evidence="16 17" key="1">
    <citation type="submission" date="2016-10" db="EMBL/GenBank/DDBJ databases">
        <authorList>
            <person name="de Groot N.N."/>
        </authorList>
    </citation>
    <scope>NUCLEOTIDE SEQUENCE [LARGE SCALE GENOMIC DNA]</scope>
    <source>
        <strain evidence="16 17">B25</strain>
    </source>
</reference>
<keyword evidence="13 14" id="KW-0472">Membrane</keyword>
<dbReference type="Gene3D" id="6.10.340.10">
    <property type="match status" value="1"/>
</dbReference>
<feature type="transmembrane region" description="Helical" evidence="14">
    <location>
        <begin position="7"/>
        <end position="31"/>
    </location>
</feature>
<keyword evidence="9 16" id="KW-0418">Kinase</keyword>
<dbReference type="PANTHER" id="PTHR45528">
    <property type="entry name" value="SENSOR HISTIDINE KINASE CPXA"/>
    <property type="match status" value="1"/>
</dbReference>
<name>A0A1H9J0F8_9SPIR</name>
<protein>
    <recommendedName>
        <fullName evidence="3">histidine kinase</fullName>
        <ecNumber evidence="3">2.7.13.3</ecNumber>
    </recommendedName>
</protein>
<gene>
    <name evidence="16" type="ORF">SAMN04487977_11120</name>
</gene>
<feature type="domain" description="Histidine kinase" evidence="15">
    <location>
        <begin position="235"/>
        <end position="454"/>
    </location>
</feature>